<dbReference type="Pfam" id="PF07309">
    <property type="entry name" value="FlaF"/>
    <property type="match status" value="1"/>
</dbReference>
<sequence length="130" mass="14222">MEGHAVSVIDRARTAYDPVNQAVRCPKSIEYEAFVRVTRALNQASVPSPTQTVKLAKAVHDNRRLWTMLAADVASGGNRLSQETRAGLFYLAEFTVAHSRKVLKREATVDALIDVNTAVMGGLRSSVRPT</sequence>
<gene>
    <name evidence="2" type="primary">flaF</name>
    <name evidence="2" type="ORF">E2L05_11955</name>
    <name evidence="1" type="ORF">E2L05_16690</name>
</gene>
<accession>A0A4V3BBG4</accession>
<evidence type="ECO:0000313" key="3">
    <source>
        <dbReference type="Proteomes" id="UP000294562"/>
    </source>
</evidence>
<keyword evidence="2" id="KW-0282">Flagellum</keyword>
<dbReference type="Proteomes" id="UP000294562">
    <property type="component" value="Unassembled WGS sequence"/>
</dbReference>
<protein>
    <submittedName>
        <fullName evidence="2">Flagellar biosynthesis regulatory protein FlaF</fullName>
    </submittedName>
</protein>
<reference evidence="2 3" key="1">
    <citation type="submission" date="2019-03" db="EMBL/GenBank/DDBJ databases">
        <title>Rhodobacteraceae bacterium SM1902, a new member of the family Rhodobacteraceae isolated from Yantai.</title>
        <authorList>
            <person name="Sun Y."/>
        </authorList>
    </citation>
    <scope>NUCLEOTIDE SEQUENCE [LARGE SCALE GENOMIC DNA]</scope>
    <source>
        <strain evidence="2 3">SM1902</strain>
    </source>
</reference>
<keyword evidence="3" id="KW-1185">Reference proteome</keyword>
<dbReference type="GO" id="GO:0044781">
    <property type="term" value="P:bacterial-type flagellum organization"/>
    <property type="evidence" value="ECO:0007669"/>
    <property type="project" value="InterPro"/>
</dbReference>
<name>A0A4V3BBG4_9RHOB</name>
<keyword evidence="2" id="KW-0969">Cilium</keyword>
<proteinExistence type="predicted"/>
<dbReference type="InterPro" id="IPR010845">
    <property type="entry name" value="FlaF"/>
</dbReference>
<keyword evidence="2" id="KW-0966">Cell projection</keyword>
<organism evidence="2 3">
    <name type="scientific">Meridianimarinicoccus aquatilis</name>
    <dbReference type="NCBI Taxonomy" id="2552766"/>
    <lineage>
        <taxon>Bacteria</taxon>
        <taxon>Pseudomonadati</taxon>
        <taxon>Pseudomonadota</taxon>
        <taxon>Alphaproteobacteria</taxon>
        <taxon>Rhodobacterales</taxon>
        <taxon>Paracoccaceae</taxon>
        <taxon>Meridianimarinicoccus</taxon>
    </lineage>
</organism>
<evidence type="ECO:0000313" key="2">
    <source>
        <dbReference type="EMBL" id="TDL87009.1"/>
    </source>
</evidence>
<dbReference type="NCBIfam" id="NF009435">
    <property type="entry name" value="PRK12794.1"/>
    <property type="match status" value="1"/>
</dbReference>
<comment type="caution">
    <text evidence="2">The sequence shown here is derived from an EMBL/GenBank/DDBJ whole genome shotgun (WGS) entry which is preliminary data.</text>
</comment>
<dbReference type="EMBL" id="SMZO01000053">
    <property type="protein sequence ID" value="TDL84921.1"/>
    <property type="molecule type" value="Genomic_DNA"/>
</dbReference>
<dbReference type="AlphaFoldDB" id="A0A4V3BBG4"/>
<dbReference type="OrthoDB" id="9808944at2"/>
<evidence type="ECO:0000313" key="1">
    <source>
        <dbReference type="EMBL" id="TDL84921.1"/>
    </source>
</evidence>
<dbReference type="EMBL" id="SMZO01000025">
    <property type="protein sequence ID" value="TDL87009.1"/>
    <property type="molecule type" value="Genomic_DNA"/>
</dbReference>